<dbReference type="InParanoid" id="F0Z8I6"/>
<proteinExistence type="predicted"/>
<evidence type="ECO:0008006" key="4">
    <source>
        <dbReference type="Google" id="ProtNLM"/>
    </source>
</evidence>
<sequence length="589" mass="66619">MDNSHLFFLIWRNIYLNSKIFKELRIHKVIGDCSVEFETLDSFNSFKNKEYLNDITISFNNENLESIIPRNVKEIGFNGMRKSFSNVPSWVESVHINTLFKWSIISTAKNLKTLFVHSEIIKEIHSNTIPQSVTDLSLHLYKYRLKGDLLPKNLESLSIQPISKVFFEDNIIFPSTLKRLKIGMSVPSFETKVNLPAGLELLSILGSIIISESYIFPQSLEDLKFRTVELYTPLPNSLKKLSLYVATKIGESVLPPNLEHMGLITGIEMDPKIIPKKLKTLQTNISSLVDWNGASILPDTLVNLIFCNDGPSGFNQKLTPNIFPNSLVYLSFATNSGKLKYFNNGGAPLVEDGIFPSSLTYLNLGNAFNQKIGLGTLSHCAALKTLILGRHFDQELSPESLPKSLELLQINNPRYSHQVKASSPYTVIKCSNIDLYYDIHSSSPETIRVLALPENFNKPPKELNLVDKINLEYLDLGYAFNGELTLDSLPINNSIKTLVLSYGYNKIINLENFKQLEIIIINGSPGEILTTTIIENSDGSVSYNFYCLKEIQVNYDPSFLSQLNPIFYPFLRNAKKKYNPQFIIPHILT</sequence>
<evidence type="ECO:0000313" key="3">
    <source>
        <dbReference type="Proteomes" id="UP000001064"/>
    </source>
</evidence>
<dbReference type="EMBL" id="GL870952">
    <property type="protein sequence ID" value="EGC39765.1"/>
    <property type="molecule type" value="Genomic_DNA"/>
</dbReference>
<dbReference type="Pfam" id="PF05725">
    <property type="entry name" value="FNIP"/>
    <property type="match status" value="1"/>
</dbReference>
<evidence type="ECO:0000313" key="2">
    <source>
        <dbReference type="EMBL" id="EGC39765.1"/>
    </source>
</evidence>
<dbReference type="Proteomes" id="UP000001064">
    <property type="component" value="Unassembled WGS sequence"/>
</dbReference>
<keyword evidence="3" id="KW-1185">Reference proteome</keyword>
<dbReference type="InterPro" id="IPR008615">
    <property type="entry name" value="FNIP"/>
</dbReference>
<evidence type="ECO:0000256" key="1">
    <source>
        <dbReference type="ARBA" id="ARBA00022737"/>
    </source>
</evidence>
<dbReference type="SUPFAM" id="SSF52058">
    <property type="entry name" value="L domain-like"/>
    <property type="match status" value="1"/>
</dbReference>
<dbReference type="GeneID" id="10509654"/>
<accession>F0Z8I6</accession>
<dbReference type="FunCoup" id="F0Z8I6">
    <property type="interactions" value="743"/>
</dbReference>
<dbReference type="PANTHER" id="PTHR32134:SF92">
    <property type="entry name" value="FNIP REPEAT-CONTAINING PROTEIN"/>
    <property type="match status" value="1"/>
</dbReference>
<dbReference type="OrthoDB" id="266138at2759"/>
<gene>
    <name evidence="2" type="ORF">DICPUDRAFT_74709</name>
</gene>
<dbReference type="InterPro" id="IPR051251">
    <property type="entry name" value="STK_FNIP-Repeat"/>
</dbReference>
<dbReference type="RefSeq" id="XP_003283751.1">
    <property type="nucleotide sequence ID" value="XM_003283703.1"/>
</dbReference>
<organism evidence="2 3">
    <name type="scientific">Dictyostelium purpureum</name>
    <name type="common">Slime mold</name>
    <dbReference type="NCBI Taxonomy" id="5786"/>
    <lineage>
        <taxon>Eukaryota</taxon>
        <taxon>Amoebozoa</taxon>
        <taxon>Evosea</taxon>
        <taxon>Eumycetozoa</taxon>
        <taxon>Dictyostelia</taxon>
        <taxon>Dictyosteliales</taxon>
        <taxon>Dictyosteliaceae</taxon>
        <taxon>Dictyostelium</taxon>
    </lineage>
</organism>
<dbReference type="KEGG" id="dpp:DICPUDRAFT_74709"/>
<dbReference type="AlphaFoldDB" id="F0Z8I6"/>
<keyword evidence="1" id="KW-0677">Repeat</keyword>
<dbReference type="VEuPathDB" id="AmoebaDB:DICPUDRAFT_74709"/>
<reference evidence="3" key="1">
    <citation type="journal article" date="2011" name="Genome Biol.">
        <title>Comparative genomics of the social amoebae Dictyostelium discoideum and Dictyostelium purpureum.</title>
        <authorList>
            <consortium name="US DOE Joint Genome Institute (JGI-PGF)"/>
            <person name="Sucgang R."/>
            <person name="Kuo A."/>
            <person name="Tian X."/>
            <person name="Salerno W."/>
            <person name="Parikh A."/>
            <person name="Feasley C.L."/>
            <person name="Dalin E."/>
            <person name="Tu H."/>
            <person name="Huang E."/>
            <person name="Barry K."/>
            <person name="Lindquist E."/>
            <person name="Shapiro H."/>
            <person name="Bruce D."/>
            <person name="Schmutz J."/>
            <person name="Salamov A."/>
            <person name="Fey P."/>
            <person name="Gaudet P."/>
            <person name="Anjard C."/>
            <person name="Babu M.M."/>
            <person name="Basu S."/>
            <person name="Bushmanova Y."/>
            <person name="van der Wel H."/>
            <person name="Katoh-Kurasawa M."/>
            <person name="Dinh C."/>
            <person name="Coutinho P.M."/>
            <person name="Saito T."/>
            <person name="Elias M."/>
            <person name="Schaap P."/>
            <person name="Kay R.R."/>
            <person name="Henrissat B."/>
            <person name="Eichinger L."/>
            <person name="Rivero F."/>
            <person name="Putnam N.H."/>
            <person name="West C.M."/>
            <person name="Loomis W.F."/>
            <person name="Chisholm R.L."/>
            <person name="Shaulsky G."/>
            <person name="Strassmann J.E."/>
            <person name="Queller D.C."/>
            <person name="Kuspa A."/>
            <person name="Grigoriev I.V."/>
        </authorList>
    </citation>
    <scope>NUCLEOTIDE SEQUENCE [LARGE SCALE GENOMIC DNA]</scope>
    <source>
        <strain evidence="3">QSDP1</strain>
    </source>
</reference>
<dbReference type="PANTHER" id="PTHR32134">
    <property type="entry name" value="FNIP REPEAT-CONTAINING PROTEIN"/>
    <property type="match status" value="1"/>
</dbReference>
<name>F0Z8I6_DICPU</name>
<protein>
    <recommendedName>
        <fullName evidence="4">FNIP repeat-containing protein</fullName>
    </recommendedName>
</protein>